<dbReference type="PANTHER" id="PTHR32322">
    <property type="entry name" value="INNER MEMBRANE TRANSPORTER"/>
    <property type="match status" value="1"/>
</dbReference>
<sequence length="384" mass="41235">MPPPLPFPGCLDWAGQQVAHPNWRTTHSLLFLAQLAFSGMHVMSNPALHYLPPLVFAAIRLSLALPFLFLTSKQEGEVTMGWRDNAQLLVLGITGVAIPQSIIFVANELGGAGLVGILTPLSTVFTAALAGLLGLERIGLLKMAGVGMAAVGAALVAVADGGNVSGRSPWAAIAMIANTFSYALYTNLMYLFLIRKPHPFTAYFKAVTFGLLCILPAAVAQARFRPVDWRLVPYWVWYVEIYVGVVVTSGAHAMIAWVVQHVAPVLPGVYGALTPALTVGMAALFLGERFQLGDIGCVALILTGMLLVLLARFRDSKANVASQLPEKAEAKHVDGDEAMETLLGVWKGVVAGEKSEFQLLRDLENLDGGTLTVNSFRIERDLVF</sequence>
<comment type="subcellular location">
    <subcellularLocation>
        <location evidence="1">Membrane</location>
        <topology evidence="1">Multi-pass membrane protein</topology>
    </subcellularLocation>
</comment>
<evidence type="ECO:0000256" key="4">
    <source>
        <dbReference type="ARBA" id="ARBA00022989"/>
    </source>
</evidence>
<evidence type="ECO:0000313" key="8">
    <source>
        <dbReference type="EMBL" id="CAD7705125.1"/>
    </source>
</evidence>
<feature type="transmembrane region" description="Helical" evidence="6">
    <location>
        <begin position="200"/>
        <end position="222"/>
    </location>
</feature>
<dbReference type="InterPro" id="IPR050638">
    <property type="entry name" value="AA-Vitamin_Transporters"/>
</dbReference>
<gene>
    <name evidence="8" type="ORF">OSTQU699_LOCUS10480</name>
</gene>
<feature type="domain" description="EamA" evidence="7">
    <location>
        <begin position="170"/>
        <end position="309"/>
    </location>
</feature>
<evidence type="ECO:0000313" key="9">
    <source>
        <dbReference type="Proteomes" id="UP000708148"/>
    </source>
</evidence>
<feature type="transmembrane region" description="Helical" evidence="6">
    <location>
        <begin position="170"/>
        <end position="193"/>
    </location>
</feature>
<evidence type="ECO:0000256" key="2">
    <source>
        <dbReference type="ARBA" id="ARBA00007635"/>
    </source>
</evidence>
<evidence type="ECO:0000256" key="3">
    <source>
        <dbReference type="ARBA" id="ARBA00022692"/>
    </source>
</evidence>
<dbReference type="OrthoDB" id="498093at2759"/>
<comment type="similarity">
    <text evidence="2">Belongs to the drug/metabolite transporter (DMT) superfamily. Plant drug/metabolite exporter (P-DME) (TC 2.A.7.4) family.</text>
</comment>
<reference evidence="8" key="1">
    <citation type="submission" date="2020-12" db="EMBL/GenBank/DDBJ databases">
        <authorList>
            <person name="Iha C."/>
        </authorList>
    </citation>
    <scope>NUCLEOTIDE SEQUENCE</scope>
</reference>
<keyword evidence="9" id="KW-1185">Reference proteome</keyword>
<dbReference type="AlphaFoldDB" id="A0A8S1JG12"/>
<feature type="transmembrane region" description="Helical" evidence="6">
    <location>
        <begin position="265"/>
        <end position="286"/>
    </location>
</feature>
<dbReference type="PANTHER" id="PTHR32322:SF2">
    <property type="entry name" value="EAMA DOMAIN-CONTAINING PROTEIN"/>
    <property type="match status" value="1"/>
</dbReference>
<accession>A0A8S1JG12</accession>
<keyword evidence="5 6" id="KW-0472">Membrane</keyword>
<keyword evidence="4 6" id="KW-1133">Transmembrane helix</keyword>
<keyword evidence="3 6" id="KW-0812">Transmembrane</keyword>
<dbReference type="InterPro" id="IPR037185">
    <property type="entry name" value="EmrE-like"/>
</dbReference>
<feature type="transmembrane region" description="Helical" evidence="6">
    <location>
        <begin position="140"/>
        <end position="158"/>
    </location>
</feature>
<comment type="caution">
    <text evidence="8">The sequence shown here is derived from an EMBL/GenBank/DDBJ whole genome shotgun (WGS) entry which is preliminary data.</text>
</comment>
<evidence type="ECO:0000256" key="5">
    <source>
        <dbReference type="ARBA" id="ARBA00023136"/>
    </source>
</evidence>
<name>A0A8S1JG12_9CHLO</name>
<organism evidence="8 9">
    <name type="scientific">Ostreobium quekettii</name>
    <dbReference type="NCBI Taxonomy" id="121088"/>
    <lineage>
        <taxon>Eukaryota</taxon>
        <taxon>Viridiplantae</taxon>
        <taxon>Chlorophyta</taxon>
        <taxon>core chlorophytes</taxon>
        <taxon>Ulvophyceae</taxon>
        <taxon>TCBD clade</taxon>
        <taxon>Bryopsidales</taxon>
        <taxon>Ostreobineae</taxon>
        <taxon>Ostreobiaceae</taxon>
        <taxon>Ostreobium</taxon>
    </lineage>
</organism>
<feature type="transmembrane region" description="Helical" evidence="6">
    <location>
        <begin position="88"/>
        <end position="106"/>
    </location>
</feature>
<evidence type="ECO:0000256" key="1">
    <source>
        <dbReference type="ARBA" id="ARBA00004141"/>
    </source>
</evidence>
<evidence type="ECO:0000259" key="7">
    <source>
        <dbReference type="Pfam" id="PF00892"/>
    </source>
</evidence>
<dbReference type="Pfam" id="PF00892">
    <property type="entry name" value="EamA"/>
    <property type="match status" value="2"/>
</dbReference>
<feature type="transmembrane region" description="Helical" evidence="6">
    <location>
        <begin position="50"/>
        <end position="68"/>
    </location>
</feature>
<dbReference type="InterPro" id="IPR000620">
    <property type="entry name" value="EamA_dom"/>
</dbReference>
<evidence type="ECO:0000256" key="6">
    <source>
        <dbReference type="SAM" id="Phobius"/>
    </source>
</evidence>
<dbReference type="Proteomes" id="UP000708148">
    <property type="component" value="Unassembled WGS sequence"/>
</dbReference>
<feature type="transmembrane region" description="Helical" evidence="6">
    <location>
        <begin position="112"/>
        <end position="133"/>
    </location>
</feature>
<protein>
    <recommendedName>
        <fullName evidence="7">EamA domain-containing protein</fullName>
    </recommendedName>
</protein>
<dbReference type="GO" id="GO:0016020">
    <property type="term" value="C:membrane"/>
    <property type="evidence" value="ECO:0007669"/>
    <property type="project" value="UniProtKB-SubCell"/>
</dbReference>
<proteinExistence type="inferred from homology"/>
<feature type="transmembrane region" description="Helical" evidence="6">
    <location>
        <begin position="292"/>
        <end position="311"/>
    </location>
</feature>
<feature type="transmembrane region" description="Helical" evidence="6">
    <location>
        <begin position="234"/>
        <end position="258"/>
    </location>
</feature>
<feature type="domain" description="EamA" evidence="7">
    <location>
        <begin position="28"/>
        <end position="157"/>
    </location>
</feature>
<dbReference type="SUPFAM" id="SSF103481">
    <property type="entry name" value="Multidrug resistance efflux transporter EmrE"/>
    <property type="match status" value="2"/>
</dbReference>
<dbReference type="EMBL" id="CAJHUC010003023">
    <property type="protein sequence ID" value="CAD7705125.1"/>
    <property type="molecule type" value="Genomic_DNA"/>
</dbReference>